<reference evidence="3 4" key="1">
    <citation type="submission" date="2017-07" db="EMBL/GenBank/DDBJ databases">
        <title>Draft genome sequence of Prevotella copri isolated from the gut of healthy adult Indian.</title>
        <authorList>
            <person name="Das B."/>
            <person name="Bag S."/>
            <person name="Ghosh T.S."/>
        </authorList>
    </citation>
    <scope>NUCLEOTIDE SEQUENCE [LARGE SCALE GENOMIC DNA]</scope>
    <source>
        <strain evidence="3 4">Indica</strain>
    </source>
</reference>
<evidence type="ECO:0000256" key="1">
    <source>
        <dbReference type="ARBA" id="ARBA00022737"/>
    </source>
</evidence>
<feature type="domain" description="Teneurin-like YD-shell" evidence="2">
    <location>
        <begin position="7"/>
        <end position="125"/>
    </location>
</feature>
<dbReference type="Gene3D" id="2.180.10.10">
    <property type="entry name" value="RHS repeat-associated core"/>
    <property type="match status" value="1"/>
</dbReference>
<evidence type="ECO:0000313" key="3">
    <source>
        <dbReference type="EMBL" id="OXL43986.1"/>
    </source>
</evidence>
<organism evidence="3 4">
    <name type="scientific">Segatella copri</name>
    <dbReference type="NCBI Taxonomy" id="165179"/>
    <lineage>
        <taxon>Bacteria</taxon>
        <taxon>Pseudomonadati</taxon>
        <taxon>Bacteroidota</taxon>
        <taxon>Bacteroidia</taxon>
        <taxon>Bacteroidales</taxon>
        <taxon>Prevotellaceae</taxon>
        <taxon>Segatella</taxon>
    </lineage>
</organism>
<proteinExistence type="predicted"/>
<dbReference type="EMBL" id="NMPZ01000010">
    <property type="protein sequence ID" value="OXL43986.1"/>
    <property type="molecule type" value="Genomic_DNA"/>
</dbReference>
<protein>
    <recommendedName>
        <fullName evidence="2">Teneurin-like YD-shell domain-containing protein</fullName>
    </recommendedName>
</protein>
<dbReference type="AlphaFoldDB" id="A0AA91TK02"/>
<dbReference type="Pfam" id="PF25023">
    <property type="entry name" value="TEN_YD-shell"/>
    <property type="match status" value="1"/>
</dbReference>
<keyword evidence="1" id="KW-0677">Repeat</keyword>
<gene>
    <name evidence="3" type="ORF">CFT61_07630</name>
</gene>
<dbReference type="Proteomes" id="UP000215155">
    <property type="component" value="Unassembled WGS sequence"/>
</dbReference>
<evidence type="ECO:0000313" key="4">
    <source>
        <dbReference type="Proteomes" id="UP000215155"/>
    </source>
</evidence>
<dbReference type="InterPro" id="IPR056823">
    <property type="entry name" value="TEN-like_YD-shell"/>
</dbReference>
<evidence type="ECO:0000259" key="2">
    <source>
        <dbReference type="Pfam" id="PF25023"/>
    </source>
</evidence>
<comment type="caution">
    <text evidence="3">The sequence shown here is derived from an EMBL/GenBank/DDBJ whole genome shotgun (WGS) entry which is preliminary data.</text>
</comment>
<name>A0AA91TK02_9BACT</name>
<accession>A0AA91TK02</accession>
<sequence length="136" mass="15842">MFYLYDNVKRMVASYSYDDIGRLVSLKRSGNVGMVNYAYNIRNWLNETKSDFIFEDGKLDKYLFDGGYCSFDNNQNPTFHYYEKDHLGSIRMVVNENGTIEQVNHYYPFGGVYGDLSYNAELQSLNFAKKAVNKNI</sequence>